<keyword evidence="2" id="KW-1185">Reference proteome</keyword>
<dbReference type="EMBL" id="JAXIOK010000015">
    <property type="protein sequence ID" value="KAK4754063.1"/>
    <property type="molecule type" value="Genomic_DNA"/>
</dbReference>
<accession>A0AAN7JTP0</accession>
<dbReference type="Proteomes" id="UP001345219">
    <property type="component" value="Chromosome 2"/>
</dbReference>
<organism evidence="1 2">
    <name type="scientific">Trapa incisa</name>
    <dbReference type="NCBI Taxonomy" id="236973"/>
    <lineage>
        <taxon>Eukaryota</taxon>
        <taxon>Viridiplantae</taxon>
        <taxon>Streptophyta</taxon>
        <taxon>Embryophyta</taxon>
        <taxon>Tracheophyta</taxon>
        <taxon>Spermatophyta</taxon>
        <taxon>Magnoliopsida</taxon>
        <taxon>eudicotyledons</taxon>
        <taxon>Gunneridae</taxon>
        <taxon>Pentapetalae</taxon>
        <taxon>rosids</taxon>
        <taxon>malvids</taxon>
        <taxon>Myrtales</taxon>
        <taxon>Lythraceae</taxon>
        <taxon>Trapa</taxon>
    </lineage>
</organism>
<proteinExistence type="predicted"/>
<name>A0AAN7JTP0_9MYRT</name>
<evidence type="ECO:0000313" key="1">
    <source>
        <dbReference type="EMBL" id="KAK4754063.1"/>
    </source>
</evidence>
<evidence type="ECO:0000313" key="2">
    <source>
        <dbReference type="Proteomes" id="UP001345219"/>
    </source>
</evidence>
<comment type="caution">
    <text evidence="1">The sequence shown here is derived from an EMBL/GenBank/DDBJ whole genome shotgun (WGS) entry which is preliminary data.</text>
</comment>
<dbReference type="AlphaFoldDB" id="A0AAN7JTP0"/>
<reference evidence="1 2" key="1">
    <citation type="journal article" date="2023" name="Hortic Res">
        <title>Pangenome of water caltrop reveals structural variations and asymmetric subgenome divergence after allopolyploidization.</title>
        <authorList>
            <person name="Zhang X."/>
            <person name="Chen Y."/>
            <person name="Wang L."/>
            <person name="Yuan Y."/>
            <person name="Fang M."/>
            <person name="Shi L."/>
            <person name="Lu R."/>
            <person name="Comes H.P."/>
            <person name="Ma Y."/>
            <person name="Chen Y."/>
            <person name="Huang G."/>
            <person name="Zhou Y."/>
            <person name="Zheng Z."/>
            <person name="Qiu Y."/>
        </authorList>
    </citation>
    <scope>NUCLEOTIDE SEQUENCE [LARGE SCALE GENOMIC DNA]</scope>
    <source>
        <tissue evidence="1">Roots</tissue>
    </source>
</reference>
<sequence length="107" mass="12240">MPEFDNHQHTMKNGIAMLNSYCCILSSVAINSINPEHLSFIVISLVFREVRSSWNFCQILLLQMLMKVNTSTISSRMPLTIMLFYQHGIASRFDTFLFLSLGSGRFS</sequence>
<gene>
    <name evidence="1" type="ORF">SAY87_002167</name>
</gene>
<protein>
    <submittedName>
        <fullName evidence="1">Uncharacterized protein</fullName>
    </submittedName>
</protein>